<dbReference type="CDD" id="cd00051">
    <property type="entry name" value="EFh"/>
    <property type="match status" value="1"/>
</dbReference>
<evidence type="ECO:0000256" key="9">
    <source>
        <dbReference type="ARBA" id="ARBA00022840"/>
    </source>
</evidence>
<dbReference type="SUPFAM" id="SSF47473">
    <property type="entry name" value="EF-hand"/>
    <property type="match status" value="2"/>
</dbReference>
<dbReference type="Gene3D" id="3.40.640.10">
    <property type="entry name" value="Type I PLP-dependent aspartate aminotransferase-like (Major domain)"/>
    <property type="match status" value="1"/>
</dbReference>
<feature type="compositionally biased region" description="Low complexity" evidence="11">
    <location>
        <begin position="898"/>
        <end position="934"/>
    </location>
</feature>
<dbReference type="PROSITE" id="PS00105">
    <property type="entry name" value="AA_TRANSFER_CLASS_1"/>
    <property type="match status" value="1"/>
</dbReference>
<feature type="compositionally biased region" description="Polar residues" evidence="11">
    <location>
        <begin position="377"/>
        <end position="386"/>
    </location>
</feature>
<evidence type="ECO:0000313" key="13">
    <source>
        <dbReference type="EMBL" id="OLQ15135.1"/>
    </source>
</evidence>
<dbReference type="Gene3D" id="3.40.50.300">
    <property type="entry name" value="P-loop containing nucleotide triphosphate hydrolases"/>
    <property type="match status" value="2"/>
</dbReference>
<feature type="region of interest" description="Disordered" evidence="11">
    <location>
        <begin position="1368"/>
        <end position="1392"/>
    </location>
</feature>
<organism evidence="13 14">
    <name type="scientific">Symbiodinium microadriaticum</name>
    <name type="common">Dinoflagellate</name>
    <name type="synonym">Zooxanthella microadriatica</name>
    <dbReference type="NCBI Taxonomy" id="2951"/>
    <lineage>
        <taxon>Eukaryota</taxon>
        <taxon>Sar</taxon>
        <taxon>Alveolata</taxon>
        <taxon>Dinophyceae</taxon>
        <taxon>Suessiales</taxon>
        <taxon>Symbiodiniaceae</taxon>
        <taxon>Symbiodinium</taxon>
    </lineage>
</organism>
<dbReference type="PROSITE" id="PS50222">
    <property type="entry name" value="EF_HAND_2"/>
    <property type="match status" value="2"/>
</dbReference>
<keyword evidence="10" id="KW-0663">Pyridoxal phosphate</keyword>
<reference evidence="13 14" key="1">
    <citation type="submission" date="2016-02" db="EMBL/GenBank/DDBJ databases">
        <title>Genome analysis of coral dinoflagellate symbionts highlights evolutionary adaptations to a symbiotic lifestyle.</title>
        <authorList>
            <person name="Aranda M."/>
            <person name="Li Y."/>
            <person name="Liew Y.J."/>
            <person name="Baumgarten S."/>
            <person name="Simakov O."/>
            <person name="Wilson M."/>
            <person name="Piel J."/>
            <person name="Ashoor H."/>
            <person name="Bougouffa S."/>
            <person name="Bajic V.B."/>
            <person name="Ryu T."/>
            <person name="Ravasi T."/>
            <person name="Bayer T."/>
            <person name="Micklem G."/>
            <person name="Kim H."/>
            <person name="Bhak J."/>
            <person name="Lajeunesse T.C."/>
            <person name="Voolstra C.R."/>
        </authorList>
    </citation>
    <scope>NUCLEOTIDE SEQUENCE [LARGE SCALE GENOMIC DNA]</scope>
    <source>
        <strain evidence="13 14">CCMP2467</strain>
    </source>
</reference>
<dbReference type="CDD" id="cd18808">
    <property type="entry name" value="SF1_C_Upf1"/>
    <property type="match status" value="1"/>
</dbReference>
<feature type="domain" description="EF-hand" evidence="12">
    <location>
        <begin position="3583"/>
        <end position="3618"/>
    </location>
</feature>
<dbReference type="SUPFAM" id="SSF52540">
    <property type="entry name" value="P-loop containing nucleoside triphosphate hydrolases"/>
    <property type="match status" value="1"/>
</dbReference>
<feature type="compositionally biased region" description="Basic and acidic residues" evidence="11">
    <location>
        <begin position="1482"/>
        <end position="1500"/>
    </location>
</feature>
<keyword evidence="9" id="KW-0067">ATP-binding</keyword>
<dbReference type="EMBL" id="LSRX01000007">
    <property type="protein sequence ID" value="OLQ15135.1"/>
    <property type="molecule type" value="Genomic_DNA"/>
</dbReference>
<evidence type="ECO:0000256" key="7">
    <source>
        <dbReference type="ARBA" id="ARBA00022806"/>
    </source>
</evidence>
<dbReference type="FunFam" id="3.40.50.300:FF:000326">
    <property type="entry name" value="P-loop containing nucleoside triphosphate hydrolase"/>
    <property type="match status" value="1"/>
</dbReference>
<dbReference type="GO" id="GO:0006520">
    <property type="term" value="P:amino acid metabolic process"/>
    <property type="evidence" value="ECO:0007669"/>
    <property type="project" value="InterPro"/>
</dbReference>
<dbReference type="GO" id="GO:0005509">
    <property type="term" value="F:calcium ion binding"/>
    <property type="evidence" value="ECO:0007669"/>
    <property type="project" value="InterPro"/>
</dbReference>
<dbReference type="InterPro" id="IPR015421">
    <property type="entry name" value="PyrdxlP-dep_Trfase_major"/>
</dbReference>
<dbReference type="InterPro" id="IPR050596">
    <property type="entry name" value="AspAT/PAT-like"/>
</dbReference>
<dbReference type="InterPro" id="IPR011992">
    <property type="entry name" value="EF-hand-dom_pair"/>
</dbReference>
<feature type="compositionally biased region" description="Basic residues" evidence="11">
    <location>
        <begin position="886"/>
        <end position="897"/>
    </location>
</feature>
<evidence type="ECO:0000256" key="3">
    <source>
        <dbReference type="ARBA" id="ARBA00022576"/>
    </source>
</evidence>
<protein>
    <submittedName>
        <fullName evidence="13">Aspartate aminotransferase</fullName>
    </submittedName>
</protein>
<evidence type="ECO:0000256" key="2">
    <source>
        <dbReference type="ARBA" id="ARBA00007441"/>
    </source>
</evidence>
<keyword evidence="6" id="KW-0378">Hydrolase</keyword>
<dbReference type="CDD" id="cd00609">
    <property type="entry name" value="AAT_like"/>
    <property type="match status" value="1"/>
</dbReference>
<feature type="region of interest" description="Disordered" evidence="11">
    <location>
        <begin position="1446"/>
        <end position="1503"/>
    </location>
</feature>
<feature type="region of interest" description="Disordered" evidence="11">
    <location>
        <begin position="2613"/>
        <end position="2634"/>
    </location>
</feature>
<dbReference type="SUPFAM" id="SSF56672">
    <property type="entry name" value="DNA/RNA polymerases"/>
    <property type="match status" value="1"/>
</dbReference>
<dbReference type="GO" id="GO:0008483">
    <property type="term" value="F:transaminase activity"/>
    <property type="evidence" value="ECO:0007669"/>
    <property type="project" value="UniProtKB-KW"/>
</dbReference>
<feature type="region of interest" description="Disordered" evidence="11">
    <location>
        <begin position="3250"/>
        <end position="3290"/>
    </location>
</feature>
<dbReference type="OrthoDB" id="425326at2759"/>
<dbReference type="InterPro" id="IPR041677">
    <property type="entry name" value="DNA2/NAM7_AAA_11"/>
</dbReference>
<evidence type="ECO:0000256" key="10">
    <source>
        <dbReference type="ARBA" id="ARBA00022898"/>
    </source>
</evidence>
<keyword evidence="4 13" id="KW-0808">Transferase</keyword>
<dbReference type="GO" id="GO:0016787">
    <property type="term" value="F:hydrolase activity"/>
    <property type="evidence" value="ECO:0007669"/>
    <property type="project" value="UniProtKB-KW"/>
</dbReference>
<dbReference type="InterPro" id="IPR047187">
    <property type="entry name" value="SF1_C_Upf1"/>
</dbReference>
<evidence type="ECO:0000256" key="5">
    <source>
        <dbReference type="ARBA" id="ARBA00022741"/>
    </source>
</evidence>
<dbReference type="InterPro" id="IPR004839">
    <property type="entry name" value="Aminotransferase_I/II_large"/>
</dbReference>
<feature type="region of interest" description="Disordered" evidence="11">
    <location>
        <begin position="374"/>
        <end position="393"/>
    </location>
</feature>
<feature type="region of interest" description="Disordered" evidence="11">
    <location>
        <begin position="2701"/>
        <end position="2731"/>
    </location>
</feature>
<dbReference type="InterPro" id="IPR015424">
    <property type="entry name" value="PyrdxlP-dep_Trfase"/>
</dbReference>
<dbReference type="PANTHER" id="PTHR46383:SF5">
    <property type="entry name" value="AMINOTRANSFERASE CLASS I_CLASSII DOMAIN-CONTAINING PROTEIN"/>
    <property type="match status" value="1"/>
</dbReference>
<evidence type="ECO:0000256" key="1">
    <source>
        <dbReference type="ARBA" id="ARBA00001933"/>
    </source>
</evidence>
<dbReference type="Pfam" id="PF13086">
    <property type="entry name" value="AAA_11"/>
    <property type="match status" value="1"/>
</dbReference>
<dbReference type="SUPFAM" id="SSF53383">
    <property type="entry name" value="PLP-dependent transferases"/>
    <property type="match status" value="1"/>
</dbReference>
<dbReference type="Pfam" id="PF00155">
    <property type="entry name" value="Aminotran_1_2"/>
    <property type="match status" value="1"/>
</dbReference>
<evidence type="ECO:0000256" key="6">
    <source>
        <dbReference type="ARBA" id="ARBA00022801"/>
    </source>
</evidence>
<gene>
    <name evidence="13" type="primary">aspC</name>
    <name evidence="13" type="ORF">AK812_SmicGene709</name>
</gene>
<comment type="similarity">
    <text evidence="2">Belongs to the class-I pyridoxal-phosphate-dependent aminotransferase family.</text>
</comment>
<dbReference type="GO" id="GO:0005694">
    <property type="term" value="C:chromosome"/>
    <property type="evidence" value="ECO:0007669"/>
    <property type="project" value="UniProtKB-ARBA"/>
</dbReference>
<name>A0A1Q9F613_SYMMI</name>
<dbReference type="PROSITE" id="PS00018">
    <property type="entry name" value="EF_HAND_1"/>
    <property type="match status" value="2"/>
</dbReference>
<dbReference type="InterPro" id="IPR002048">
    <property type="entry name" value="EF_hand_dom"/>
</dbReference>
<dbReference type="GO" id="GO:0030170">
    <property type="term" value="F:pyridoxal phosphate binding"/>
    <property type="evidence" value="ECO:0007669"/>
    <property type="project" value="InterPro"/>
</dbReference>
<keyword evidence="7" id="KW-0347">Helicase</keyword>
<dbReference type="GO" id="GO:0005524">
    <property type="term" value="F:ATP binding"/>
    <property type="evidence" value="ECO:0007669"/>
    <property type="project" value="UniProtKB-KW"/>
</dbReference>
<dbReference type="GO" id="GO:0004386">
    <property type="term" value="F:helicase activity"/>
    <property type="evidence" value="ECO:0007669"/>
    <property type="project" value="UniProtKB-KW"/>
</dbReference>
<keyword evidence="3 13" id="KW-0032">Aminotransferase</keyword>
<feature type="region of interest" description="Disordered" evidence="11">
    <location>
        <begin position="886"/>
        <end position="938"/>
    </location>
</feature>
<keyword evidence="5" id="KW-0547">Nucleotide-binding</keyword>
<dbReference type="Pfam" id="PF13087">
    <property type="entry name" value="AAA_12"/>
    <property type="match status" value="1"/>
</dbReference>
<dbReference type="Gene3D" id="1.10.238.10">
    <property type="entry name" value="EF-hand"/>
    <property type="match status" value="2"/>
</dbReference>
<keyword evidence="14" id="KW-1185">Reference proteome</keyword>
<comment type="cofactor">
    <cofactor evidence="1">
        <name>pyridoxal 5'-phosphate</name>
        <dbReference type="ChEBI" id="CHEBI:597326"/>
    </cofactor>
</comment>
<dbReference type="InterPro" id="IPR018247">
    <property type="entry name" value="EF_Hand_1_Ca_BS"/>
</dbReference>
<proteinExistence type="inferred from homology"/>
<dbReference type="PANTHER" id="PTHR46383">
    <property type="entry name" value="ASPARTATE AMINOTRANSFERASE"/>
    <property type="match status" value="1"/>
</dbReference>
<dbReference type="InterPro" id="IPR043502">
    <property type="entry name" value="DNA/RNA_pol_sf"/>
</dbReference>
<dbReference type="Pfam" id="PF13499">
    <property type="entry name" value="EF-hand_7"/>
    <property type="match status" value="1"/>
</dbReference>
<feature type="region of interest" description="Disordered" evidence="11">
    <location>
        <begin position="2894"/>
        <end position="2921"/>
    </location>
</feature>
<sequence length="4056" mass="445762">MLGPYKPRAATTRRIFASALALVGAGPRYLFCQRSAMAASSQEVVQPSKRIRLTDEPCIVAMQRMLRGKEGIMSLAQGIVHWAPPVAASEAAAKAAGEPDTNSYCADDGLPVLREALKEKLRRENGLDGVEVMVTAGANQAYTNLVCTLLDSQDAAVLFSPFYFNHRMALQMTGGHASVVLAPSTKDYLPDVDWLEKRLAESPVGERIRMVTVVNPGNPTGMILPKAMLDRLSALCKKHGAWLVMDNTYEHFTYEEDGHPSHSCISGDHVVNVFSFSKAFGMMGWRVGYLAFPPSLLPELMKVQDTIAICPTVVSQKVALAALGAGREWVQRPEHLSGADNFVVAWSIVRRLVSEDRSVVDRILAVELARRRATPKQRPSQASASSGEPAVKRRRAAITSSITGLEGVRVVDYHPKSAWSLDPPSSRERDALWELWLQSGADNLRFQECLRSGSLLQSTSEAPRIWVLSKFEKFSDEQLKPPLRAWARWEDWRSRNCPGVAAFHPDAISFFRFIEHVSCGGPTAARSVWHHLYFLRQRLGLDLPLEDTKEYVMGKARTKPVVQARVVEPAFVVGLHYALSTSAGPGRVLLQCVTLALFSCIRWRHLQRSYFTHSDGTMLHAHCVQGKRRVQGIRPPYSWTVPLLDGMCSGLPGLPASPNWAEGLNELFADLAPRVPAGTQPFLVPRIRRDSSDCWALGAVLCQPMGYRAFTEAFRGVLVQLGEGPDSESYTFNSLRRFMATLANFLHLDPQQAQAIGHWQEIPHGSSAGGGGSLDSMRARFPMAERYSGVKHQVAGRVQLACVAIFFDMVRQALPSPLPSTWNSQFLTWGMLERFRPSAEAVSDLLRRLGSVAEPGTKDHPWFSAEIYAQLLDPLDEAGRAPALRARGRGTRHHHTSGRSAPASSSAASIPVVPAEVSASGGDQLSSSDASISSEEGIPEGQSVFPNHLLVDELQWFVTKRSKICHIVQEESDGLLIPWCRSSAFSGSPIERGTNPCAQTLVVCLGCMRRMPADTREAIKLGLDDKSPTSPSPPSELECGIYGDLFGLELLLSAAAAKTRSGAAPVIQTHASDGGLASCLAIARVKPELATFMKDVLKMESLQDFFFYVAKDAWEAELDTKVVKPAVEASINTEAMKPIQLERVRMAWQSTAKLQDAVDSQLSSSTSVDEPLPETARQLLDQRWKKRYPDFSLDPALMGASAIIHRLYREWIQGQPTTVVDLQKMRTALAERFQGDKLQIALGDATLTVTDYASTGSRVQFRSVSHFYLLHRTLTNCWAYVGSVDVESKNQPGTQVAMMSFQQALGYSDTILRKAVDVAESAQLGWLARNDSLTRSRMAAHMMQGWPPGEALTRAMSETVEWAMLPAPGAGELKGPSHSPLESLGRDPASKRAAETALSSEGGDRLSTMIGHASEFVLESSALMDGTFATGSSHLAEDVVANTAGREIRADGGDATPVTGDSGKVRGEDVPPSGAGQSQVLESREDYPDLSRHRCGEMDSRSNQPQELKRICSEIESMPEAKGLRVCAFLEDVASSPRDVLRCYSQVLSAKPVLIRAAQFGWVQRDRLFWLGSINDFSGLQLPQGVSISESERCWTLNLSMTKPIPSGVNLERGFALHVDPKTNVLDASLPRIFTFTTECPHPLDGDHCASAQAVARFREDSGRFPVEAYEDISLAWRQGEWRTLTPSERALIHCLPPDAVGTSTLHHVPRDRRTKIRNSWVGMSYHVPSLVLILLVMTTGVRASQPMQCVFEQHLRGSVPGSPFDDVALRAFPGQRTDNQVVGDVRAILADCPGCSEAPWHKVLKRLQGHDIHLLFSFKLFLWHRGLDEATEGPAWLGQRNRALLQAAVGRQRAAGDSKKGLDHLLPPGLGKSEHILEACSLESPFAVSSVVDPDLDYAAWALGVWGPLLPRWQEGVRKCLHRLVKAFNPVEEYLMACSPVARLSSRSPLTLAVFTVLLDWPDVTQPLRYLTGFKAVGSIEPTGVFREIPHTLHVPEDEFLGQPAQDFVQELVHRKPSSDAQAIWELTQEECAKGWCSGPFSVAQLDHKFGPGRWRPVPRFLITQASGKQRLIDDAKQGFHNLATDMEETIFTIGIDSLPVYVRRLALVVIHFCGELPPWFLPTACIMDLPDAYRGCPVHPQQRGLTIAATFDPVNRRWCFWVYTGLLYGLASAVLSFNRLPTLLVAAARRLLAVACGAYFDDLFDVAVRSIASASQSALLHILSLAGAPPAPDKTQPPRANFGYLGASFDFSMVFDEGTITCGPMQASLHKLFDAVELAAESRQLTPAQASKLRGQAGWTGSLLHGKCGRLALRFLKERQYAKDGDSSLSHVQLRELQMLLHIAKTAPIRTIEVLKPPQKPVVIYSDASFENGIAKCGWVVFPPGGRPVGQSVVIPPEWISQWEPRDTQIFAAEAFCSLLVPVNLPQVFREQDVLWFIDNEAAAAAIIRGSSSSADVDAIVQISAIVALHLESRIWVERINSDSNPSDGLSRDGLADAWTLEQGWDLSVAQLPSPALHETLETLGLAFDDQNRFASFMQTFGIVAAIAMPSLQKARLTSLTQIAPTMRTAWAVELRSPKEEGGNVLRGARFNIQRLRAGWQNAEHKERIEGREKEEAMEGIDGQEDLKHPRKKEEGIDAGGIQELEIAAIFEQPTWMEHYGKEVSINLCGYGLPTWRWLHQQHGMNQKSEKLIFTDSDAESEMEQAEAGMQAQPEGKVPISDSEESSQPSQRLCVEGLNVLQKEAISKILSSETWHYKHGWAASALPPAAGSTRQIRFTVSELKTSAPSNGAVQVALESFSKTEEGRRCPLCLVGVEAALELEPCSKSAQGVQHALALVKQSFEDPQALQEAAEALRTLERSVPAAYLRLKLPRNLSAKHLQKCLESWEEESPISNELPPLSAEGEETSASESEREVLSLEGTSNRISQAIGSNAVAVNNKGPKRPVRGSLVERLTELARRERFGEAPEFETEQLKAAAAVFCTLSCAGRPGLQMTLRDGIETVLVDEAHFCRSMMERLMGLGQEHIMLQEQYRMHPEISRFPSARFYGGRLVDVLAGGSQDSKHQALPPYAVVDVAGTEEVYHQESRIINRREAESLACFAKHLASVACMGKNGLVTRRCPPLVVITFYNGQATLIRKLLVETGIEVHTVDSFQGSEAEVVLLSFVRANAQRRLGFLSEFRRLNVALTRAKHSLILFANAALLKGSFSDDVTALFEDASRRKLIWKEEQLSQLLSSTSGGRQAAPLVNEQLGQRSPAKRAFSSPEFTKGKNLCGRKRQRQPESKAFTDAPLKVAVNAGRDAEGPQLPTRGRPCATGMPAAALAAAAEAAVARSRSPTPPPGIRPASTADNMEDACYGNGLCADRPPPAMNFDTQRGLTAPLSQIVFDQYSSDGRMSFEQFKRMCSDKEFCEDIDEDEMATAFVRMSGESSGIEYSEFLAWWKLQDERQKGLKFKSTEEKEFVQRVKKSFFQGTGGCARMDILDFQQKCYVNGYCLSEEELDEAFAELDKDGSGYIDFPEYLRWRQEDDRFSHLLHDASDQHSQYIHQVGEFFRAYDEELTGQLSIEQFRPLYDSLVEQGEVTEDFDKVILEVDSNSDGCVSLNEFIKWYATTWEDPAESDEEDPCSAVRGKSIVLEEEVTFAGPGLSSFIESQREALARQRQLQAPEREAVPSKAYVEKDSAVSNGLHPKPSMPASAAGSPELWHAVHIGNEALVSRLIQQGQCNGRQKDASGHSVLWHAIAFGHIGIALLMLDSCPAGEPADQVKVEDICLSGSRMGDEEAADVPSLESILRQIDQLELADAKAAGKGRGPAVVVEANPALHRQPGSLHPRGLPRVYPSKGDKKNAGAFAGLFRDEEAHGESEIGRGEVELKPRPAADAAWKADSVHAWAPRKPLAASRDFKKEIPGMKEAEPAKAPKRRPLLSAPLKAGSQVELRGLDGFLADMNGQRCTLEGFDEATSTYFVRLPSKHLESVAPENGGVDASEVHPRKGDTFLHLLCQCRPFTKETAGLFKRVAEAVPAALFSKANANGQSFLALAAASLNFWDPDRVLD</sequence>
<accession>A0A1Q9F613</accession>
<dbReference type="InterPro" id="IPR041679">
    <property type="entry name" value="DNA2/NAM7-like_C"/>
</dbReference>
<comment type="caution">
    <text evidence="13">The sequence shown here is derived from an EMBL/GenBank/DDBJ whole genome shotgun (WGS) entry which is preliminary data.</text>
</comment>
<evidence type="ECO:0000259" key="12">
    <source>
        <dbReference type="PROSITE" id="PS50222"/>
    </source>
</evidence>
<evidence type="ECO:0000313" key="14">
    <source>
        <dbReference type="Proteomes" id="UP000186817"/>
    </source>
</evidence>
<keyword evidence="8" id="KW-0106">Calcium</keyword>
<dbReference type="InterPro" id="IPR004838">
    <property type="entry name" value="NHTrfase_class1_PyrdxlP-BS"/>
</dbReference>
<dbReference type="InterPro" id="IPR027417">
    <property type="entry name" value="P-loop_NTPase"/>
</dbReference>
<dbReference type="Proteomes" id="UP000186817">
    <property type="component" value="Unassembled WGS sequence"/>
</dbReference>
<evidence type="ECO:0000256" key="11">
    <source>
        <dbReference type="SAM" id="MobiDB-lite"/>
    </source>
</evidence>
<evidence type="ECO:0000256" key="8">
    <source>
        <dbReference type="ARBA" id="ARBA00022837"/>
    </source>
</evidence>
<evidence type="ECO:0000256" key="4">
    <source>
        <dbReference type="ARBA" id="ARBA00022679"/>
    </source>
</evidence>
<feature type="domain" description="EF-hand" evidence="12">
    <location>
        <begin position="3498"/>
        <end position="3533"/>
    </location>
</feature>
<dbReference type="SMART" id="SM00054">
    <property type="entry name" value="EFh"/>
    <property type="match status" value="3"/>
</dbReference>